<dbReference type="InterPro" id="IPR016007">
    <property type="entry name" value="Alpha_rhamnosid"/>
</dbReference>
<feature type="domain" description="Alpha-L-rhamnosidase six-hairpin glycosidase" evidence="7">
    <location>
        <begin position="456"/>
        <end position="793"/>
    </location>
</feature>
<dbReference type="InterPro" id="IPR013783">
    <property type="entry name" value="Ig-like_fold"/>
</dbReference>
<gene>
    <name evidence="9" type="ORF">GAN93_11625</name>
</gene>
<dbReference type="GO" id="GO:0005975">
    <property type="term" value="P:carbohydrate metabolic process"/>
    <property type="evidence" value="ECO:0007669"/>
    <property type="project" value="InterPro"/>
</dbReference>
<dbReference type="InterPro" id="IPR013737">
    <property type="entry name" value="Bac_rhamnosid_N"/>
</dbReference>
<dbReference type="Pfam" id="PF08531">
    <property type="entry name" value="Bac_rhamnosid_N"/>
    <property type="match status" value="1"/>
</dbReference>
<organism evidence="9 10">
    <name type="scientific">Bacteroides thetaiotaomicron</name>
    <dbReference type="NCBI Taxonomy" id="818"/>
    <lineage>
        <taxon>Bacteria</taxon>
        <taxon>Pseudomonadati</taxon>
        <taxon>Bacteroidota</taxon>
        <taxon>Bacteroidia</taxon>
        <taxon>Bacteroidales</taxon>
        <taxon>Bacteroidaceae</taxon>
        <taxon>Bacteroides</taxon>
    </lineage>
</organism>
<dbReference type="Pfam" id="PF17389">
    <property type="entry name" value="Bac_rhamnosid6H"/>
    <property type="match status" value="1"/>
</dbReference>
<dbReference type="Pfam" id="PF25788">
    <property type="entry name" value="Ig_Rha78A_N"/>
    <property type="match status" value="1"/>
</dbReference>
<dbReference type="Gene3D" id="1.50.10.10">
    <property type="match status" value="1"/>
</dbReference>
<dbReference type="Gene3D" id="2.60.120.260">
    <property type="entry name" value="Galactose-binding domain-like"/>
    <property type="match status" value="2"/>
</dbReference>
<evidence type="ECO:0000256" key="2">
    <source>
        <dbReference type="ARBA" id="ARBA00012652"/>
    </source>
</evidence>
<evidence type="ECO:0000259" key="8">
    <source>
        <dbReference type="Pfam" id="PF17390"/>
    </source>
</evidence>
<dbReference type="PIRSF" id="PIRSF010631">
    <property type="entry name" value="A-rhamnsds"/>
    <property type="match status" value="1"/>
</dbReference>
<dbReference type="InterPro" id="IPR035396">
    <property type="entry name" value="Bac_rhamnosid6H"/>
</dbReference>
<evidence type="ECO:0000313" key="10">
    <source>
        <dbReference type="Proteomes" id="UP000460317"/>
    </source>
</evidence>
<dbReference type="GO" id="GO:0030596">
    <property type="term" value="F:alpha-L-rhamnosidase activity"/>
    <property type="evidence" value="ECO:0007669"/>
    <property type="project" value="UniProtKB-EC"/>
</dbReference>
<accession>A0A7J5JLE9</accession>
<keyword evidence="4" id="KW-0732">Signal</keyword>
<dbReference type="Pfam" id="PF17390">
    <property type="entry name" value="Bac_rhamnosid_C"/>
    <property type="match status" value="1"/>
</dbReference>
<feature type="domain" description="Bacterial alpha-L-rhamnosidase N-terminal" evidence="6">
    <location>
        <begin position="174"/>
        <end position="341"/>
    </location>
</feature>
<dbReference type="InterPro" id="IPR008928">
    <property type="entry name" value="6-hairpin_glycosidase_sf"/>
</dbReference>
<comment type="caution">
    <text evidence="9">The sequence shown here is derived from an EMBL/GenBank/DDBJ whole genome shotgun (WGS) entry which is preliminary data.</text>
</comment>
<evidence type="ECO:0000313" key="9">
    <source>
        <dbReference type="EMBL" id="KAB4452247.1"/>
    </source>
</evidence>
<dbReference type="Gene3D" id="2.60.420.10">
    <property type="entry name" value="Maltose phosphorylase, domain 3"/>
    <property type="match status" value="1"/>
</dbReference>
<dbReference type="Gene3D" id="2.60.40.10">
    <property type="entry name" value="Immunoglobulins"/>
    <property type="match status" value="1"/>
</dbReference>
<dbReference type="PANTHER" id="PTHR33307:SF6">
    <property type="entry name" value="ALPHA-RHAMNOSIDASE (EUROFUNG)-RELATED"/>
    <property type="match status" value="1"/>
</dbReference>
<protein>
    <recommendedName>
        <fullName evidence="2">alpha-L-rhamnosidase</fullName>
        <ecNumber evidence="2">3.2.1.40</ecNumber>
    </recommendedName>
</protein>
<sequence>MRFNPIFHLLQFVLITLFSSHLQAGNTIGVTNLRTEYKTNPTGIGVASPRFSWEIQSSGKDIRQTAWQIRAAATEKELKAGKNLLWDTGKVYSDKSIQIPYQGLPLNSRDKVYWQVRITTNQGQTAWSKVASLEVGLLSSSDWIASWIQPDVPEDNSTAPPVPYMRKEFLLKSHIAKARIYASAQGIYQLKLNGEQVSDEYFAPGWTSYHNRIQYQVYDITHLLRPGNNALGIILGDGWFRGHIHAKRNQYGDKVRAILQLEVTYTDGSREVIATDGSWKSCTGPILKSDFYHGEIYDARLELTGWDKPGYTDTHWKGVLEQEVDKNILIASETQPMRITQSIRPVRKIITPRNETVIDFGQNITGWVSFSLKGKAGERIRLQFAETLNKEGNFFRENLRRARAEDEYIFKGEGMETYEPHFTFHGFRYMKIEEYNNEIRLEDFTGKVIHSDLSFNGQFSCSDTLVNQLFSNIRWSMRDNFIDIPIDCPQRDERLGWTADAQIFAPTACYLADVSTFYSKWLKDLAAEQTPDGNVQDVVPNVRKGNGASGWGDAATVIPWVLYHEYDDKVMLETQYQSMKGWVKYLKSRAKENYIYPGGRYGDWLSFSSTASDYPGAFTDKEFVGTAYFARSTQLLAQAAQILGKEEDRKTYSELLSRIKQSFQKEFVTRNGRLSPNTQTAYVLALSFDLLPEDIRKDAAQRLADDVRKFGHITTGFLGTPEICNVLSDYGHDDEAYMLLFRKKFPSWLYPVTVGATTVWESWDAILPDGTFNKGSLNHFAYGAIGDWLFSRVAGIRQAEGSTAYKEIVIKPHFTTSLSFARATYYSMYGPISSHWQRTDTGLELHVSIPPNTTAQVHLPTENGWKIEEIGSGNYTFTNIHE</sequence>
<proteinExistence type="predicted"/>
<evidence type="ECO:0000256" key="4">
    <source>
        <dbReference type="SAM" id="SignalP"/>
    </source>
</evidence>
<reference evidence="9 10" key="1">
    <citation type="journal article" date="2019" name="Nat. Med.">
        <title>A library of human gut bacterial isolates paired with longitudinal multiomics data enables mechanistic microbiome research.</title>
        <authorList>
            <person name="Poyet M."/>
            <person name="Groussin M."/>
            <person name="Gibbons S.M."/>
            <person name="Avila-Pacheco J."/>
            <person name="Jiang X."/>
            <person name="Kearney S.M."/>
            <person name="Perrotta A.R."/>
            <person name="Berdy B."/>
            <person name="Zhao S."/>
            <person name="Lieberman T.D."/>
            <person name="Swanson P.K."/>
            <person name="Smith M."/>
            <person name="Roesemann S."/>
            <person name="Alexander J.E."/>
            <person name="Rich S.A."/>
            <person name="Livny J."/>
            <person name="Vlamakis H."/>
            <person name="Clish C."/>
            <person name="Bullock K."/>
            <person name="Deik A."/>
            <person name="Scott J."/>
            <person name="Pierce K.A."/>
            <person name="Xavier R.J."/>
            <person name="Alm E.J."/>
        </authorList>
    </citation>
    <scope>NUCLEOTIDE SEQUENCE [LARGE SCALE GENOMIC DNA]</scope>
    <source>
        <strain evidence="9 10">BIOML-A165</strain>
    </source>
</reference>
<feature type="signal peptide" evidence="4">
    <location>
        <begin position="1"/>
        <end position="24"/>
    </location>
</feature>
<evidence type="ECO:0000259" key="7">
    <source>
        <dbReference type="Pfam" id="PF17389"/>
    </source>
</evidence>
<dbReference type="RefSeq" id="WP_119213285.1">
    <property type="nucleotide sequence ID" value="NZ_DAWECT010000012.1"/>
</dbReference>
<dbReference type="InterPro" id="IPR008902">
    <property type="entry name" value="Rhamnosid_concanavalin"/>
</dbReference>
<evidence type="ECO:0000256" key="1">
    <source>
        <dbReference type="ARBA" id="ARBA00001445"/>
    </source>
</evidence>
<dbReference type="SUPFAM" id="SSF48208">
    <property type="entry name" value="Six-hairpin glycosidases"/>
    <property type="match status" value="1"/>
</dbReference>
<evidence type="ECO:0000256" key="3">
    <source>
        <dbReference type="ARBA" id="ARBA00022801"/>
    </source>
</evidence>
<evidence type="ECO:0000259" key="6">
    <source>
        <dbReference type="Pfam" id="PF08531"/>
    </source>
</evidence>
<dbReference type="Proteomes" id="UP000460317">
    <property type="component" value="Unassembled WGS sequence"/>
</dbReference>
<evidence type="ECO:0000259" key="5">
    <source>
        <dbReference type="Pfam" id="PF05592"/>
    </source>
</evidence>
<keyword evidence="3" id="KW-0378">Hydrolase</keyword>
<dbReference type="EMBL" id="WCSB01000009">
    <property type="protein sequence ID" value="KAB4452247.1"/>
    <property type="molecule type" value="Genomic_DNA"/>
</dbReference>
<feature type="chain" id="PRO_5029573479" description="alpha-L-rhamnosidase" evidence="4">
    <location>
        <begin position="25"/>
        <end position="882"/>
    </location>
</feature>
<name>A0A7J5JLE9_BACT4</name>
<feature type="domain" description="Alpha-L-rhamnosidase concanavalin-like" evidence="5">
    <location>
        <begin position="351"/>
        <end position="450"/>
    </location>
</feature>
<comment type="catalytic activity">
    <reaction evidence="1">
        <text>Hydrolysis of terminal non-reducing alpha-L-rhamnose residues in alpha-L-rhamnosides.</text>
        <dbReference type="EC" id="3.2.1.40"/>
    </reaction>
</comment>
<dbReference type="PANTHER" id="PTHR33307">
    <property type="entry name" value="ALPHA-RHAMNOSIDASE (EUROFUNG)"/>
    <property type="match status" value="1"/>
</dbReference>
<dbReference type="Pfam" id="PF05592">
    <property type="entry name" value="Bac_rhamnosid"/>
    <property type="match status" value="1"/>
</dbReference>
<dbReference type="InterPro" id="IPR012341">
    <property type="entry name" value="6hp_glycosidase-like_sf"/>
</dbReference>
<dbReference type="EC" id="3.2.1.40" evidence="2"/>
<dbReference type="AlphaFoldDB" id="A0A7J5JLE9"/>
<feature type="domain" description="Alpha-L-rhamnosidase C-terminal" evidence="8">
    <location>
        <begin position="795"/>
        <end position="868"/>
    </location>
</feature>
<dbReference type="InterPro" id="IPR035398">
    <property type="entry name" value="Bac_rhamnosid_C"/>
</dbReference>